<organism evidence="3 4">
    <name type="scientific">Carex littledalei</name>
    <dbReference type="NCBI Taxonomy" id="544730"/>
    <lineage>
        <taxon>Eukaryota</taxon>
        <taxon>Viridiplantae</taxon>
        <taxon>Streptophyta</taxon>
        <taxon>Embryophyta</taxon>
        <taxon>Tracheophyta</taxon>
        <taxon>Spermatophyta</taxon>
        <taxon>Magnoliopsida</taxon>
        <taxon>Liliopsida</taxon>
        <taxon>Poales</taxon>
        <taxon>Cyperaceae</taxon>
        <taxon>Cyperoideae</taxon>
        <taxon>Cariceae</taxon>
        <taxon>Carex</taxon>
        <taxon>Carex subgen. Euthyceras</taxon>
    </lineage>
</organism>
<comment type="caution">
    <text evidence="3">The sequence shown here is derived from an EMBL/GenBank/DDBJ whole genome shotgun (WGS) entry which is preliminary data.</text>
</comment>
<keyword evidence="2" id="KW-0732">Signal</keyword>
<feature type="chain" id="PRO_5032565695" evidence="2">
    <location>
        <begin position="27"/>
        <end position="434"/>
    </location>
</feature>
<feature type="signal peptide" evidence="2">
    <location>
        <begin position="1"/>
        <end position="26"/>
    </location>
</feature>
<proteinExistence type="predicted"/>
<keyword evidence="1" id="KW-0812">Transmembrane</keyword>
<dbReference type="Proteomes" id="UP000623129">
    <property type="component" value="Unassembled WGS sequence"/>
</dbReference>
<evidence type="ECO:0000256" key="1">
    <source>
        <dbReference type="SAM" id="Phobius"/>
    </source>
</evidence>
<evidence type="ECO:0000313" key="3">
    <source>
        <dbReference type="EMBL" id="KAF3328099.1"/>
    </source>
</evidence>
<protein>
    <submittedName>
        <fullName evidence="3">Phosphatidylinositol/phosphatidylcholine transfer protein SFH2-like protein</fullName>
    </submittedName>
</protein>
<gene>
    <name evidence="3" type="ORF">FCM35_KLT06705</name>
</gene>
<keyword evidence="1" id="KW-1133">Transmembrane helix</keyword>
<feature type="transmembrane region" description="Helical" evidence="1">
    <location>
        <begin position="77"/>
        <end position="99"/>
    </location>
</feature>
<feature type="transmembrane region" description="Helical" evidence="1">
    <location>
        <begin position="119"/>
        <end position="137"/>
    </location>
</feature>
<evidence type="ECO:0000256" key="2">
    <source>
        <dbReference type="SAM" id="SignalP"/>
    </source>
</evidence>
<accession>A0A833R1D5</accession>
<dbReference type="AlphaFoldDB" id="A0A833R1D5"/>
<keyword evidence="1" id="KW-0472">Membrane</keyword>
<dbReference type="OrthoDB" id="1434354at2759"/>
<keyword evidence="4" id="KW-1185">Reference proteome</keyword>
<dbReference type="EMBL" id="SWLB01000016">
    <property type="protein sequence ID" value="KAF3328099.1"/>
    <property type="molecule type" value="Genomic_DNA"/>
</dbReference>
<reference evidence="3" key="1">
    <citation type="submission" date="2020-01" db="EMBL/GenBank/DDBJ databases">
        <title>Genome sequence of Kobresia littledalei, the first chromosome-level genome in the family Cyperaceae.</title>
        <authorList>
            <person name="Qu G."/>
        </authorList>
    </citation>
    <scope>NUCLEOTIDE SEQUENCE</scope>
    <source>
        <strain evidence="3">C.B.Clarke</strain>
        <tissue evidence="3">Leaf</tissue>
    </source>
</reference>
<feature type="transmembrane region" description="Helical" evidence="1">
    <location>
        <begin position="249"/>
        <end position="272"/>
    </location>
</feature>
<sequence>MGPTARCNITVFQFLLKLLRFSSLRSISLLSSQKLPNFSISTSVFAISSLFAEISEIAQLSCTPCDIALPLRLSLSWIRYCSLLLILSLFLSCHSICGFVDFATDLTDLRFRVGQQQSFNFWLSLAVCMSVFGFKEVKYKNFDTKKQHLSMSNQYSRVYYSLSQWKTTEFHLWIFSSFEIDSSWIASTREFQKPIVPVDLYRSVRDLQLVGMSGYSKESLLERKGLHAINRNNDNNDDMMMMVLQYLDFKITLAFMFYIAFGSFGLALLIPISKRMASDMKKRMLDLNRWPTRNSKGTQFQLAMTYVDTNLGRGWYKSRHIILYFNCAFTGTSIPDYFVANLISPGMEPWRRNDLMAGRAATSNSHLKDEFVDQNREFKKMKNMLLAISLVALQYRVWVSDYECLSLTQQINDMSKGIRGLMVDVYTCRQGGIC</sequence>
<evidence type="ECO:0000313" key="4">
    <source>
        <dbReference type="Proteomes" id="UP000623129"/>
    </source>
</evidence>
<name>A0A833R1D5_9POAL</name>